<reference evidence="1 2" key="1">
    <citation type="journal article" date="2018" name="Nat. Ecol. Evol.">
        <title>Shark genomes provide insights into elasmobranch evolution and the origin of vertebrates.</title>
        <authorList>
            <person name="Hara Y"/>
            <person name="Yamaguchi K"/>
            <person name="Onimaru K"/>
            <person name="Kadota M"/>
            <person name="Koyanagi M"/>
            <person name="Keeley SD"/>
            <person name="Tatsumi K"/>
            <person name="Tanaka K"/>
            <person name="Motone F"/>
            <person name="Kageyama Y"/>
            <person name="Nozu R"/>
            <person name="Adachi N"/>
            <person name="Nishimura O"/>
            <person name="Nakagawa R"/>
            <person name="Tanegashima C"/>
            <person name="Kiyatake I"/>
            <person name="Matsumoto R"/>
            <person name="Murakumo K"/>
            <person name="Nishida K"/>
            <person name="Terakita A"/>
            <person name="Kuratani S"/>
            <person name="Sato K"/>
            <person name="Hyodo S Kuraku.S."/>
        </authorList>
    </citation>
    <scope>NUCLEOTIDE SEQUENCE [LARGE SCALE GENOMIC DNA]</scope>
</reference>
<sequence length="67" mass="7592">MSDHEEVERHSLLQHFDNILHRQPISLKSVLESSSACCYSEVLAHLNWSISTQLVATSCSLTHYDHG</sequence>
<proteinExistence type="predicted"/>
<comment type="caution">
    <text evidence="1">The sequence shown here is derived from an EMBL/GenBank/DDBJ whole genome shotgun (WGS) entry which is preliminary data.</text>
</comment>
<gene>
    <name evidence="1" type="ORF">chiPu_0007854</name>
</gene>
<dbReference type="EMBL" id="BEZZ01000249">
    <property type="protein sequence ID" value="GCC29412.1"/>
    <property type="molecule type" value="Genomic_DNA"/>
</dbReference>
<name>A0A401SG59_CHIPU</name>
<evidence type="ECO:0000313" key="2">
    <source>
        <dbReference type="Proteomes" id="UP000287033"/>
    </source>
</evidence>
<dbReference type="Proteomes" id="UP000287033">
    <property type="component" value="Unassembled WGS sequence"/>
</dbReference>
<dbReference type="AlphaFoldDB" id="A0A401SG59"/>
<organism evidence="1 2">
    <name type="scientific">Chiloscyllium punctatum</name>
    <name type="common">Brownbanded bambooshark</name>
    <name type="synonym">Hemiscyllium punctatum</name>
    <dbReference type="NCBI Taxonomy" id="137246"/>
    <lineage>
        <taxon>Eukaryota</taxon>
        <taxon>Metazoa</taxon>
        <taxon>Chordata</taxon>
        <taxon>Craniata</taxon>
        <taxon>Vertebrata</taxon>
        <taxon>Chondrichthyes</taxon>
        <taxon>Elasmobranchii</taxon>
        <taxon>Galeomorphii</taxon>
        <taxon>Galeoidea</taxon>
        <taxon>Orectolobiformes</taxon>
        <taxon>Hemiscylliidae</taxon>
        <taxon>Chiloscyllium</taxon>
    </lineage>
</organism>
<accession>A0A401SG59</accession>
<keyword evidence="2" id="KW-1185">Reference proteome</keyword>
<evidence type="ECO:0000313" key="1">
    <source>
        <dbReference type="EMBL" id="GCC29412.1"/>
    </source>
</evidence>
<protein>
    <submittedName>
        <fullName evidence="1">Uncharacterized protein</fullName>
    </submittedName>
</protein>